<keyword evidence="2" id="KW-1185">Reference proteome</keyword>
<accession>A0AC59EX85</accession>
<dbReference type="EMBL" id="KC662249">
    <property type="protein sequence ID" value="AGM15577.1"/>
    <property type="molecule type" value="Genomic_DNA"/>
</dbReference>
<evidence type="ECO:0000313" key="2">
    <source>
        <dbReference type="Proteomes" id="UP000204225"/>
    </source>
</evidence>
<gene>
    <name evidence="1" type="ORF">PGCG_00266</name>
</gene>
<evidence type="ECO:0000313" key="1">
    <source>
        <dbReference type="EMBL" id="AGM15577.1"/>
    </source>
</evidence>
<sequence>MKLPEKIRNNSFYKFLFYIFLLIVIFNQVIVYGIMSVYNKNQDDEETTENYKNLDTNTEFRDGKISDIFKNNKYNLGEYPSVQIQPGEILFKHNKFLPECCMYYSDYSSDKGCPCITPEQQNYLQRRGLNRSTSSFVHSPALKNVYFSPTNTLKGVKNEIFLKHNTYINKTPPEMTATAKNEVYSLLNIQERT</sequence>
<reference evidence="1 2" key="1">
    <citation type="journal article" date="2013" name="Proc. Natl. Acad. Sci. U.S.A.">
        <title>Genome of Phaeocystis globosa virus PgV-16T highlights the common ancestry of the largest known DNA viruses infecting eukaryotes.</title>
        <authorList>
            <person name="Santini S."/>
            <person name="Jeudy S."/>
            <person name="Bartoli J."/>
            <person name="Poirot O."/>
            <person name="Lescot M."/>
            <person name="Abergel C."/>
            <person name="Barbe V."/>
            <person name="Wommack K.E."/>
            <person name="Noordeloos A.A."/>
            <person name="Brussaard C.P."/>
            <person name="Claverie J.M."/>
        </authorList>
    </citation>
    <scope>NUCLEOTIDE SEQUENCE [LARGE SCALE GENOMIC DNA]</scope>
    <source>
        <strain evidence="1 2">16T</strain>
    </source>
</reference>
<organism evidence="1 2">
    <name type="scientific">Phaeocystis globosa virus PgV-16T</name>
    <dbReference type="NCBI Taxonomy" id="3071227"/>
    <lineage>
        <taxon>Viruses</taxon>
        <taxon>Varidnaviria</taxon>
        <taxon>Bamfordvirae</taxon>
        <taxon>Nucleocytoviricota</taxon>
        <taxon>Megaviricetes</taxon>
        <taxon>Imitervirales</taxon>
        <taxon>Mesomimiviridae</taxon>
        <taxon>Tethysvirus</taxon>
        <taxon>Tethysvirus hollandense</taxon>
    </lineage>
</organism>
<protein>
    <submittedName>
        <fullName evidence="1">Uncharacterized protein</fullName>
    </submittedName>
</protein>
<name>A0AC59EX85_9VIRU</name>
<proteinExistence type="predicted"/>
<dbReference type="Proteomes" id="UP000204225">
    <property type="component" value="Segment"/>
</dbReference>